<dbReference type="RefSeq" id="WP_095495242.1">
    <property type="nucleotide sequence ID" value="NZ_NPKJ01000066.1"/>
</dbReference>
<gene>
    <name evidence="1" type="ORF">CIT26_26070</name>
</gene>
<dbReference type="OrthoDB" id="10011063at2"/>
<evidence type="ECO:0000313" key="1">
    <source>
        <dbReference type="EMBL" id="PAQ06590.1"/>
    </source>
</evidence>
<organism evidence="1 2">
    <name type="scientific">Mesorhizobium temperatum</name>
    <dbReference type="NCBI Taxonomy" id="241416"/>
    <lineage>
        <taxon>Bacteria</taxon>
        <taxon>Pseudomonadati</taxon>
        <taxon>Pseudomonadota</taxon>
        <taxon>Alphaproteobacteria</taxon>
        <taxon>Hyphomicrobiales</taxon>
        <taxon>Phyllobacteriaceae</taxon>
        <taxon>Mesorhizobium</taxon>
    </lineage>
</organism>
<protein>
    <submittedName>
        <fullName evidence="1">Uncharacterized protein</fullName>
    </submittedName>
</protein>
<accession>A0A271LH03</accession>
<keyword evidence="2" id="KW-1185">Reference proteome</keyword>
<comment type="caution">
    <text evidence="1">The sequence shown here is derived from an EMBL/GenBank/DDBJ whole genome shotgun (WGS) entry which is preliminary data.</text>
</comment>
<proteinExistence type="predicted"/>
<evidence type="ECO:0000313" key="2">
    <source>
        <dbReference type="Proteomes" id="UP000216442"/>
    </source>
</evidence>
<name>A0A271LH03_9HYPH</name>
<dbReference type="EMBL" id="NPKJ01000066">
    <property type="protein sequence ID" value="PAQ06590.1"/>
    <property type="molecule type" value="Genomic_DNA"/>
</dbReference>
<sequence length="95" mass="10470">MVCIPNSDWDKQTFDALLVQVMEVIGAQKQAIDALVVMPITRVIRAGILEFEQSPPKAQSTATVKRWRGHLGALLGDQLPAATFHEETVRDMLGV</sequence>
<dbReference type="Proteomes" id="UP000216442">
    <property type="component" value="Unassembled WGS sequence"/>
</dbReference>
<dbReference type="AlphaFoldDB" id="A0A271LH03"/>
<reference evidence="1 2" key="1">
    <citation type="submission" date="2017-08" db="EMBL/GenBank/DDBJ databases">
        <title>Mesorhizobium wenxinae sp. nov., a novel rhizobial species isolated from root nodules of chickpea (Cicer arietinum L.).</title>
        <authorList>
            <person name="Zhang J."/>
        </authorList>
    </citation>
    <scope>NUCLEOTIDE SEQUENCE [LARGE SCALE GENOMIC DNA]</scope>
    <source>
        <strain evidence="1 2">SDW018</strain>
    </source>
</reference>